<gene>
    <name evidence="2" type="ORF">ACFSYH_01030</name>
</gene>
<keyword evidence="1" id="KW-0812">Transmembrane</keyword>
<protein>
    <recommendedName>
        <fullName evidence="4">DUF2892 domain-containing protein</fullName>
    </recommendedName>
</protein>
<evidence type="ECO:0008006" key="4">
    <source>
        <dbReference type="Google" id="ProtNLM"/>
    </source>
</evidence>
<feature type="transmembrane region" description="Helical" evidence="1">
    <location>
        <begin position="59"/>
        <end position="77"/>
    </location>
</feature>
<evidence type="ECO:0000256" key="1">
    <source>
        <dbReference type="SAM" id="Phobius"/>
    </source>
</evidence>
<dbReference type="RefSeq" id="WP_377464591.1">
    <property type="nucleotide sequence ID" value="NZ_JBHUOP010000001.1"/>
</dbReference>
<proteinExistence type="predicted"/>
<evidence type="ECO:0000313" key="3">
    <source>
        <dbReference type="Proteomes" id="UP001597391"/>
    </source>
</evidence>
<comment type="caution">
    <text evidence="2">The sequence shown here is derived from an EMBL/GenBank/DDBJ whole genome shotgun (WGS) entry which is preliminary data.</text>
</comment>
<dbReference type="Proteomes" id="UP001597391">
    <property type="component" value="Unassembled WGS sequence"/>
</dbReference>
<name>A0ABW5XCR5_9MICO</name>
<evidence type="ECO:0000313" key="2">
    <source>
        <dbReference type="EMBL" id="MFD2839159.1"/>
    </source>
</evidence>
<keyword evidence="1" id="KW-1133">Transmembrane helix</keyword>
<keyword evidence="3" id="KW-1185">Reference proteome</keyword>
<accession>A0ABW5XCR5</accession>
<keyword evidence="1" id="KW-0472">Membrane</keyword>
<dbReference type="EMBL" id="JBHUOP010000001">
    <property type="protein sequence ID" value="MFD2839159.1"/>
    <property type="molecule type" value="Genomic_DNA"/>
</dbReference>
<reference evidence="3" key="1">
    <citation type="journal article" date="2019" name="Int. J. Syst. Evol. Microbiol.">
        <title>The Global Catalogue of Microorganisms (GCM) 10K type strain sequencing project: providing services to taxonomists for standard genome sequencing and annotation.</title>
        <authorList>
            <consortium name="The Broad Institute Genomics Platform"/>
            <consortium name="The Broad Institute Genome Sequencing Center for Infectious Disease"/>
            <person name="Wu L."/>
            <person name="Ma J."/>
        </authorList>
    </citation>
    <scope>NUCLEOTIDE SEQUENCE [LARGE SCALE GENOMIC DNA]</scope>
    <source>
        <strain evidence="3">KCTC 33576</strain>
    </source>
</reference>
<organism evidence="2 3">
    <name type="scientific">Populibacterium corticicola</name>
    <dbReference type="NCBI Taxonomy" id="1812826"/>
    <lineage>
        <taxon>Bacteria</taxon>
        <taxon>Bacillati</taxon>
        <taxon>Actinomycetota</taxon>
        <taxon>Actinomycetes</taxon>
        <taxon>Micrococcales</taxon>
        <taxon>Jonesiaceae</taxon>
        <taxon>Populibacterium</taxon>
    </lineage>
</organism>
<feature type="transmembrane region" description="Helical" evidence="1">
    <location>
        <begin position="35"/>
        <end position="53"/>
    </location>
</feature>
<sequence length="91" mass="10455">MKNRVRFASPNMPPRNTHKDSLVHMTSRARISKLMLVRIAVAVVAVSLLSLHFKLEIEMLGVLSWFVPTGYLLIFELPRAAWKQNNPDQQE</sequence>